<reference evidence="1" key="1">
    <citation type="thesis" date="2020" institute="ProQuest LLC" country="789 East Eisenhower Parkway, Ann Arbor, MI, USA">
        <title>Comparative Genomics and Chromosome Evolution.</title>
        <authorList>
            <person name="Mudd A.B."/>
        </authorList>
    </citation>
    <scope>NUCLEOTIDE SEQUENCE</scope>
    <source>
        <strain evidence="1">237g6f4</strain>
        <tissue evidence="1">Blood</tissue>
    </source>
</reference>
<evidence type="ECO:0000313" key="2">
    <source>
        <dbReference type="Proteomes" id="UP000824782"/>
    </source>
</evidence>
<evidence type="ECO:0000313" key="1">
    <source>
        <dbReference type="EMBL" id="KAG8596887.1"/>
    </source>
</evidence>
<gene>
    <name evidence="1" type="ORF">GDO81_002084</name>
</gene>
<sequence length="91" mass="10057">MLSSTNPLICKSEVFQDSFSIHAHFTDPVAVSCTITYNPMALASQRMGHMSMSCAFTSHTVLHYIVCGDNTWKTHQEFLKSGQISSAVTRS</sequence>
<protein>
    <submittedName>
        <fullName evidence="1">Uncharacterized protein</fullName>
    </submittedName>
</protein>
<proteinExistence type="predicted"/>
<name>A0AAV7DK20_ENGPU</name>
<organism evidence="1 2">
    <name type="scientific">Engystomops pustulosus</name>
    <name type="common">Tungara frog</name>
    <name type="synonym">Physalaemus pustulosus</name>
    <dbReference type="NCBI Taxonomy" id="76066"/>
    <lineage>
        <taxon>Eukaryota</taxon>
        <taxon>Metazoa</taxon>
        <taxon>Chordata</taxon>
        <taxon>Craniata</taxon>
        <taxon>Vertebrata</taxon>
        <taxon>Euteleostomi</taxon>
        <taxon>Amphibia</taxon>
        <taxon>Batrachia</taxon>
        <taxon>Anura</taxon>
        <taxon>Neobatrachia</taxon>
        <taxon>Hyloidea</taxon>
        <taxon>Leptodactylidae</taxon>
        <taxon>Leiuperinae</taxon>
        <taxon>Engystomops</taxon>
    </lineage>
</organism>
<dbReference type="Proteomes" id="UP000824782">
    <property type="component" value="Unassembled WGS sequence"/>
</dbReference>
<accession>A0AAV7DK20</accession>
<dbReference type="EMBL" id="WNYA01000001">
    <property type="protein sequence ID" value="KAG8596887.1"/>
    <property type="molecule type" value="Genomic_DNA"/>
</dbReference>
<comment type="caution">
    <text evidence="1">The sequence shown here is derived from an EMBL/GenBank/DDBJ whole genome shotgun (WGS) entry which is preliminary data.</text>
</comment>
<dbReference type="AlphaFoldDB" id="A0AAV7DK20"/>
<keyword evidence="2" id="KW-1185">Reference proteome</keyword>